<dbReference type="Gene3D" id="3.60.10.10">
    <property type="entry name" value="Endonuclease/exonuclease/phosphatase"/>
    <property type="match status" value="1"/>
</dbReference>
<evidence type="ECO:0000313" key="2">
    <source>
        <dbReference type="Proteomes" id="UP000598271"/>
    </source>
</evidence>
<proteinExistence type="predicted"/>
<gene>
    <name evidence="1" type="ORF">GCM10007390_37540</name>
</gene>
<sequence>MKLMLWNMEWMNDLFDKDGNFHADNHKPQHAQGTTVRTRRSHLGGVIDEISPDIVVVVEGPNRESELNLFFEEDVAGTWEVKLQPTSGSSQCIGCAIRVDRGLFDSRKPVEFFNTEQMPVFQPFEIPNENDGIIEKYRFERSPLYVEIALADGQRFRIMGLHLKSKGIFTAYEWSKWWAMADANRKKLLAQATQIRVNFLDKYLGEEETQRIPIIVCGDINDGPGMDASEKRLLGSAIERLMGNIWRPFLSLGNALFDALPPNDQEKLRFEKIFTTSFSDPIFNNVWQKVWIDHILYSFNRAEWVTNAQVHMEMSDGQKIWAKYPHASDHFPITAEINL</sequence>
<reference evidence="1 2" key="1">
    <citation type="journal article" date="2014" name="Int. J. Syst. Evol. Microbiol.">
        <title>Complete genome sequence of Corynebacterium casei LMG S-19264T (=DSM 44701T), isolated from a smear-ripened cheese.</title>
        <authorList>
            <consortium name="US DOE Joint Genome Institute (JGI-PGF)"/>
            <person name="Walter F."/>
            <person name="Albersmeier A."/>
            <person name="Kalinowski J."/>
            <person name="Ruckert C."/>
        </authorList>
    </citation>
    <scope>NUCLEOTIDE SEQUENCE [LARGE SCALE GENOMIC DNA]</scope>
    <source>
        <strain evidence="1 2">KCTC 12866</strain>
    </source>
</reference>
<organism evidence="1 2">
    <name type="scientific">Persicitalea jodogahamensis</name>
    <dbReference type="NCBI Taxonomy" id="402147"/>
    <lineage>
        <taxon>Bacteria</taxon>
        <taxon>Pseudomonadati</taxon>
        <taxon>Bacteroidota</taxon>
        <taxon>Cytophagia</taxon>
        <taxon>Cytophagales</taxon>
        <taxon>Spirosomataceae</taxon>
        <taxon>Persicitalea</taxon>
    </lineage>
</organism>
<dbReference type="Proteomes" id="UP000598271">
    <property type="component" value="Unassembled WGS sequence"/>
</dbReference>
<dbReference type="SUPFAM" id="SSF56219">
    <property type="entry name" value="DNase I-like"/>
    <property type="match status" value="1"/>
</dbReference>
<accession>A0A8J3GA11</accession>
<dbReference type="EMBL" id="BMXF01000004">
    <property type="protein sequence ID" value="GHB79857.1"/>
    <property type="molecule type" value="Genomic_DNA"/>
</dbReference>
<evidence type="ECO:0000313" key="1">
    <source>
        <dbReference type="EMBL" id="GHB79857.1"/>
    </source>
</evidence>
<protein>
    <recommendedName>
        <fullName evidence="3">Endonuclease</fullName>
    </recommendedName>
</protein>
<evidence type="ECO:0008006" key="3">
    <source>
        <dbReference type="Google" id="ProtNLM"/>
    </source>
</evidence>
<dbReference type="RefSeq" id="WP_189566095.1">
    <property type="nucleotide sequence ID" value="NZ_BMXF01000004.1"/>
</dbReference>
<keyword evidence="2" id="KW-1185">Reference proteome</keyword>
<name>A0A8J3GA11_9BACT</name>
<dbReference type="InterPro" id="IPR036691">
    <property type="entry name" value="Endo/exonu/phosph_ase_sf"/>
</dbReference>
<comment type="caution">
    <text evidence="1">The sequence shown here is derived from an EMBL/GenBank/DDBJ whole genome shotgun (WGS) entry which is preliminary data.</text>
</comment>
<dbReference type="AlphaFoldDB" id="A0A8J3GA11"/>